<organism evidence="1 2">
    <name type="scientific">Streptomyces achromogenes</name>
    <dbReference type="NCBI Taxonomy" id="67255"/>
    <lineage>
        <taxon>Bacteria</taxon>
        <taxon>Bacillati</taxon>
        <taxon>Actinomycetota</taxon>
        <taxon>Actinomycetes</taxon>
        <taxon>Kitasatosporales</taxon>
        <taxon>Streptomycetaceae</taxon>
        <taxon>Streptomyces</taxon>
    </lineage>
</organism>
<evidence type="ECO:0000313" key="2">
    <source>
        <dbReference type="Proteomes" id="UP001622557"/>
    </source>
</evidence>
<dbReference type="GeneID" id="97284790"/>
<accession>A0ABZ1KW92</accession>
<gene>
    <name evidence="1" type="ORF">OG350_30160</name>
</gene>
<dbReference type="EMBL" id="CP108164">
    <property type="protein sequence ID" value="WTQ84308.1"/>
    <property type="molecule type" value="Genomic_DNA"/>
</dbReference>
<evidence type="ECO:0000313" key="1">
    <source>
        <dbReference type="EMBL" id="WTQ84308.1"/>
    </source>
</evidence>
<protein>
    <recommendedName>
        <fullName evidence="3">DNA recombination protein RmuC</fullName>
    </recommendedName>
</protein>
<dbReference type="Proteomes" id="UP001622557">
    <property type="component" value="Chromosome"/>
</dbReference>
<sequence>MEWWKTVAPLVGVVLGSLGTLLGQKLSDARTLRRDRLLAQEEAKARLAAERVTLQREAIMEIQHGLEGVMAASELAPGQRVSSEFRAAATQAGLFLRAHIARLEDRDLATSVQEWLGPHQNATAARTSLDSLQDRLSHQLRRLYADQ</sequence>
<evidence type="ECO:0008006" key="3">
    <source>
        <dbReference type="Google" id="ProtNLM"/>
    </source>
</evidence>
<keyword evidence="2" id="KW-1185">Reference proteome</keyword>
<proteinExistence type="predicted"/>
<reference evidence="1 2" key="1">
    <citation type="submission" date="2022-10" db="EMBL/GenBank/DDBJ databases">
        <title>The complete genomes of actinobacterial strains from the NBC collection.</title>
        <authorList>
            <person name="Joergensen T.S."/>
            <person name="Alvarez Arevalo M."/>
            <person name="Sterndorff E.B."/>
            <person name="Faurdal D."/>
            <person name="Vuksanovic O."/>
            <person name="Mourched A.-S."/>
            <person name="Charusanti P."/>
            <person name="Shaw S."/>
            <person name="Blin K."/>
            <person name="Weber T."/>
        </authorList>
    </citation>
    <scope>NUCLEOTIDE SEQUENCE [LARGE SCALE GENOMIC DNA]</scope>
    <source>
        <strain evidence="1 2">NBC_00156</strain>
    </source>
</reference>
<dbReference type="RefSeq" id="WP_405451737.1">
    <property type="nucleotide sequence ID" value="NZ_CP108164.1"/>
</dbReference>
<name>A0ABZ1KW92_STRAH</name>